<feature type="transmembrane region" description="Helical" evidence="5">
    <location>
        <begin position="196"/>
        <end position="216"/>
    </location>
</feature>
<feature type="transmembrane region" description="Helical" evidence="5">
    <location>
        <begin position="265"/>
        <end position="283"/>
    </location>
</feature>
<reference evidence="6 7" key="1">
    <citation type="submission" date="2020-04" db="EMBL/GenBank/DDBJ databases">
        <title>Perkinsus olseni comparative genomics.</title>
        <authorList>
            <person name="Bogema D.R."/>
        </authorList>
    </citation>
    <scope>NUCLEOTIDE SEQUENCE [LARGE SCALE GENOMIC DNA]</scope>
    <source>
        <strain evidence="6">ATCC PRA-205</strain>
    </source>
</reference>
<dbReference type="AlphaFoldDB" id="A0A7J6RMI0"/>
<protein>
    <submittedName>
        <fullName evidence="6">Uncharacterized protein</fullName>
    </submittedName>
</protein>
<gene>
    <name evidence="6" type="ORF">FOZ62_021409</name>
</gene>
<evidence type="ECO:0000256" key="4">
    <source>
        <dbReference type="ARBA" id="ARBA00023136"/>
    </source>
</evidence>
<feature type="transmembrane region" description="Helical" evidence="5">
    <location>
        <begin position="290"/>
        <end position="308"/>
    </location>
</feature>
<keyword evidence="3 5" id="KW-1133">Transmembrane helix</keyword>
<feature type="transmembrane region" description="Helical" evidence="5">
    <location>
        <begin position="101"/>
        <end position="128"/>
    </location>
</feature>
<comment type="caution">
    <text evidence="6">The sequence shown here is derived from an EMBL/GenBank/DDBJ whole genome shotgun (WGS) entry which is preliminary data.</text>
</comment>
<comment type="subcellular location">
    <subcellularLocation>
        <location evidence="1">Membrane</location>
        <topology evidence="1">Multi-pass membrane protein</topology>
    </subcellularLocation>
</comment>
<dbReference type="SUPFAM" id="SSF103481">
    <property type="entry name" value="Multidrug resistance efflux transporter EmrE"/>
    <property type="match status" value="1"/>
</dbReference>
<dbReference type="InterPro" id="IPR037185">
    <property type="entry name" value="EmrE-like"/>
</dbReference>
<dbReference type="Proteomes" id="UP000574390">
    <property type="component" value="Unassembled WGS sequence"/>
</dbReference>
<sequence length="617" mass="68794">MTVPFSAPPEQVFGRFDNNDHKVVHDHPEIIPAAPARVEQPDLEYAGLYKSQQPLKESRRSRHLGRVATATVALLSLYTFLDANKAVMVYWSYSARSPDERYSAGSLVLAENILSLVASVGISFACLGPSQCRSMWSTQYFFRLVPSALCFTLARILGMRALQYIDAGTLKVMSQAALPTNAVLSSLLMGTKYSSTQWQCLFLVFVTTAGFYEIRVSEDRELARISQGLPLFLATLLFTSLGAVYSEKCIKAGGNAPFYHQKAMLSLASCLCVGLLLGMAPVIDVVLKNVAQCVAILITYFATNILLLNEIPSFATVLLACAVLQSSVMYDASCAYWSVQLSRPVSSVYMEDSPTMCIIHLKTQQTRPVATVVFPFGYLTITTQLHYTFQTLWWTSHRPEEGVVSGHAGCLHDGPRWPECSRSEDVIASHVSPLLIDASRFDIGMSPQCRNGDCTLTDSMPTTTVELCAAICHFSLACTLWVFDSSTELCNLFRNTSQGEVHINNKTYGDPHCYQARFVYSSHYADHLDASLSCWTKDFMLPEVCCSVRNHYRGYYACWEHFGLAGNVEQHRTFERCCMAVDSTRRFRNLGDAVETFAFDHRGEWIRRDSTTTGPYL</sequence>
<name>A0A7J6RMI0_PEROL</name>
<evidence type="ECO:0000256" key="2">
    <source>
        <dbReference type="ARBA" id="ARBA00022692"/>
    </source>
</evidence>
<evidence type="ECO:0000256" key="3">
    <source>
        <dbReference type="ARBA" id="ARBA00022989"/>
    </source>
</evidence>
<dbReference type="PANTHER" id="PTHR10231">
    <property type="entry name" value="NUCLEOTIDE-SUGAR TRANSMEMBRANE TRANSPORTER"/>
    <property type="match status" value="1"/>
</dbReference>
<keyword evidence="2 5" id="KW-0812">Transmembrane</keyword>
<evidence type="ECO:0000313" key="7">
    <source>
        <dbReference type="Proteomes" id="UP000574390"/>
    </source>
</evidence>
<keyword evidence="4 5" id="KW-0472">Membrane</keyword>
<dbReference type="GO" id="GO:0015165">
    <property type="term" value="F:pyrimidine nucleotide-sugar transmembrane transporter activity"/>
    <property type="evidence" value="ECO:0007669"/>
    <property type="project" value="InterPro"/>
</dbReference>
<dbReference type="EMBL" id="JABANM010021317">
    <property type="protein sequence ID" value="KAF4721422.1"/>
    <property type="molecule type" value="Genomic_DNA"/>
</dbReference>
<dbReference type="Pfam" id="PF04142">
    <property type="entry name" value="Nuc_sug_transp"/>
    <property type="match status" value="1"/>
</dbReference>
<accession>A0A7J6RMI0</accession>
<dbReference type="InterPro" id="IPR007271">
    <property type="entry name" value="Nuc_sug_transpt"/>
</dbReference>
<evidence type="ECO:0000256" key="5">
    <source>
        <dbReference type="SAM" id="Phobius"/>
    </source>
</evidence>
<dbReference type="GO" id="GO:0000139">
    <property type="term" value="C:Golgi membrane"/>
    <property type="evidence" value="ECO:0007669"/>
    <property type="project" value="InterPro"/>
</dbReference>
<feature type="transmembrane region" description="Helical" evidence="5">
    <location>
        <begin position="140"/>
        <end position="158"/>
    </location>
</feature>
<evidence type="ECO:0000256" key="1">
    <source>
        <dbReference type="ARBA" id="ARBA00004141"/>
    </source>
</evidence>
<feature type="transmembrane region" description="Helical" evidence="5">
    <location>
        <begin position="228"/>
        <end position="245"/>
    </location>
</feature>
<proteinExistence type="predicted"/>
<evidence type="ECO:0000313" key="6">
    <source>
        <dbReference type="EMBL" id="KAF4721422.1"/>
    </source>
</evidence>
<organism evidence="6 7">
    <name type="scientific">Perkinsus olseni</name>
    <name type="common">Perkinsus atlanticus</name>
    <dbReference type="NCBI Taxonomy" id="32597"/>
    <lineage>
        <taxon>Eukaryota</taxon>
        <taxon>Sar</taxon>
        <taxon>Alveolata</taxon>
        <taxon>Perkinsozoa</taxon>
        <taxon>Perkinsea</taxon>
        <taxon>Perkinsida</taxon>
        <taxon>Perkinsidae</taxon>
        <taxon>Perkinsus</taxon>
    </lineage>
</organism>
<feature type="transmembrane region" description="Helical" evidence="5">
    <location>
        <begin position="64"/>
        <end position="81"/>
    </location>
</feature>